<reference evidence="3" key="1">
    <citation type="journal article" date="2019" name="Int. J. Syst. Evol. Microbiol.">
        <title>The Global Catalogue of Microorganisms (GCM) 10K type strain sequencing project: providing services to taxonomists for standard genome sequencing and annotation.</title>
        <authorList>
            <consortium name="The Broad Institute Genomics Platform"/>
            <consortium name="The Broad Institute Genome Sequencing Center for Infectious Disease"/>
            <person name="Wu L."/>
            <person name="Ma J."/>
        </authorList>
    </citation>
    <scope>NUCLEOTIDE SEQUENCE [LARGE SCALE GENOMIC DNA]</scope>
    <source>
        <strain evidence="3">CECT 7184</strain>
    </source>
</reference>
<keyword evidence="1" id="KW-0472">Membrane</keyword>
<dbReference type="RefSeq" id="WP_290365579.1">
    <property type="nucleotide sequence ID" value="NZ_JAUFQU010000089.1"/>
</dbReference>
<dbReference type="Proteomes" id="UP001242368">
    <property type="component" value="Unassembled WGS sequence"/>
</dbReference>
<organism evidence="2 3">
    <name type="scientific">Paenimyroides ceti</name>
    <dbReference type="NCBI Taxonomy" id="395087"/>
    <lineage>
        <taxon>Bacteria</taxon>
        <taxon>Pseudomonadati</taxon>
        <taxon>Bacteroidota</taxon>
        <taxon>Flavobacteriia</taxon>
        <taxon>Flavobacteriales</taxon>
        <taxon>Flavobacteriaceae</taxon>
        <taxon>Paenimyroides</taxon>
    </lineage>
</organism>
<protein>
    <submittedName>
        <fullName evidence="2">Uncharacterized protein</fullName>
    </submittedName>
</protein>
<accession>A0ABT8D0U9</accession>
<gene>
    <name evidence="2" type="ORF">QW060_26835</name>
</gene>
<evidence type="ECO:0000256" key="1">
    <source>
        <dbReference type="SAM" id="Phobius"/>
    </source>
</evidence>
<feature type="transmembrane region" description="Helical" evidence="1">
    <location>
        <begin position="12"/>
        <end position="30"/>
    </location>
</feature>
<name>A0ABT8D0U9_9FLAO</name>
<comment type="caution">
    <text evidence="2">The sequence shown here is derived from an EMBL/GenBank/DDBJ whole genome shotgun (WGS) entry which is preliminary data.</text>
</comment>
<evidence type="ECO:0000313" key="3">
    <source>
        <dbReference type="Proteomes" id="UP001242368"/>
    </source>
</evidence>
<keyword evidence="1" id="KW-1133">Transmembrane helix</keyword>
<dbReference type="EMBL" id="JAUFQU010000089">
    <property type="protein sequence ID" value="MDN3710434.1"/>
    <property type="molecule type" value="Genomic_DNA"/>
</dbReference>
<proteinExistence type="predicted"/>
<sequence>MSINVSKVPADNIPYIMILVGTGMFFGNILGGKLSDSISPTKAAIICVCRLW</sequence>
<evidence type="ECO:0000313" key="2">
    <source>
        <dbReference type="EMBL" id="MDN3710434.1"/>
    </source>
</evidence>
<keyword evidence="3" id="KW-1185">Reference proteome</keyword>
<keyword evidence="1" id="KW-0812">Transmembrane</keyword>